<name>X1AFY0_9ZZZZ</name>
<reference evidence="1" key="1">
    <citation type="journal article" date="2014" name="Front. Microbiol.">
        <title>High frequency of phylogenetically diverse reductive dehalogenase-homologous genes in deep subseafloor sedimentary metagenomes.</title>
        <authorList>
            <person name="Kawai M."/>
            <person name="Futagami T."/>
            <person name="Toyoda A."/>
            <person name="Takaki Y."/>
            <person name="Nishi S."/>
            <person name="Hori S."/>
            <person name="Arai W."/>
            <person name="Tsubouchi T."/>
            <person name="Morono Y."/>
            <person name="Uchiyama I."/>
            <person name="Ito T."/>
            <person name="Fujiyama A."/>
            <person name="Inagaki F."/>
            <person name="Takami H."/>
        </authorList>
    </citation>
    <scope>NUCLEOTIDE SEQUENCE</scope>
    <source>
        <strain evidence="1">Expedition CK06-06</strain>
    </source>
</reference>
<evidence type="ECO:0000313" key="1">
    <source>
        <dbReference type="EMBL" id="GAG68692.1"/>
    </source>
</evidence>
<protein>
    <submittedName>
        <fullName evidence="1">Uncharacterized protein</fullName>
    </submittedName>
</protein>
<dbReference type="EMBL" id="BART01004259">
    <property type="protein sequence ID" value="GAG68692.1"/>
    <property type="molecule type" value="Genomic_DNA"/>
</dbReference>
<dbReference type="AlphaFoldDB" id="X1AFY0"/>
<feature type="non-terminal residue" evidence="1">
    <location>
        <position position="1"/>
    </location>
</feature>
<proteinExistence type="predicted"/>
<organism evidence="1">
    <name type="scientific">marine sediment metagenome</name>
    <dbReference type="NCBI Taxonomy" id="412755"/>
    <lineage>
        <taxon>unclassified sequences</taxon>
        <taxon>metagenomes</taxon>
        <taxon>ecological metagenomes</taxon>
    </lineage>
</organism>
<accession>X1AFY0</accession>
<gene>
    <name evidence="1" type="ORF">S01H4_10879</name>
</gene>
<comment type="caution">
    <text evidence="1">The sequence shown here is derived from an EMBL/GenBank/DDBJ whole genome shotgun (WGS) entry which is preliminary data.</text>
</comment>
<sequence>PLYRELVYTQLFQNIARLNEYKKESIISAIF</sequence>